<keyword evidence="1" id="KW-0472">Membrane</keyword>
<gene>
    <name evidence="2" type="ORF">CFAM422_004655</name>
</gene>
<comment type="caution">
    <text evidence="2">The sequence shown here is derived from an EMBL/GenBank/DDBJ whole genome shotgun (WGS) entry which is preliminary data.</text>
</comment>
<accession>A0A9P4XIM3</accession>
<keyword evidence="1" id="KW-0812">Transmembrane</keyword>
<sequence length="72" mass="8239">MSQFIVARPLSLFPVTDAIDSFVLIVLYLLSEKSQSTRWKIKWEIGGLIMSKQEMVGPGKALHRNRPNLREP</sequence>
<protein>
    <submittedName>
        <fullName evidence="2">Uncharacterized protein</fullName>
    </submittedName>
</protein>
<dbReference type="AlphaFoldDB" id="A0A9P4XIM3"/>
<keyword evidence="1" id="KW-1133">Transmembrane helix</keyword>
<name>A0A9P4XIM3_9HYPO</name>
<feature type="transmembrane region" description="Helical" evidence="1">
    <location>
        <begin position="12"/>
        <end position="30"/>
    </location>
</feature>
<proteinExistence type="predicted"/>
<evidence type="ECO:0000313" key="3">
    <source>
        <dbReference type="Proteomes" id="UP000801864"/>
    </source>
</evidence>
<evidence type="ECO:0000313" key="2">
    <source>
        <dbReference type="EMBL" id="KAF3073089.1"/>
    </source>
</evidence>
<evidence type="ECO:0000256" key="1">
    <source>
        <dbReference type="SAM" id="Phobius"/>
    </source>
</evidence>
<dbReference type="Proteomes" id="UP000801864">
    <property type="component" value="Unassembled WGS sequence"/>
</dbReference>
<dbReference type="EMBL" id="QLNT01000007">
    <property type="protein sequence ID" value="KAF3073089.1"/>
    <property type="molecule type" value="Genomic_DNA"/>
</dbReference>
<organism evidence="2 3">
    <name type="scientific">Trichoderma lentiforme</name>
    <dbReference type="NCBI Taxonomy" id="1567552"/>
    <lineage>
        <taxon>Eukaryota</taxon>
        <taxon>Fungi</taxon>
        <taxon>Dikarya</taxon>
        <taxon>Ascomycota</taxon>
        <taxon>Pezizomycotina</taxon>
        <taxon>Sordariomycetes</taxon>
        <taxon>Hypocreomycetidae</taxon>
        <taxon>Hypocreales</taxon>
        <taxon>Hypocreaceae</taxon>
        <taxon>Trichoderma</taxon>
    </lineage>
</organism>
<keyword evidence="3" id="KW-1185">Reference proteome</keyword>
<reference evidence="2 3" key="1">
    <citation type="submission" date="2018-06" db="EMBL/GenBank/DDBJ databases">
        <title>Genome analysis of cellulolytic fungus Trichoderma lentiforme CFAM-422.</title>
        <authorList>
            <person name="Steindorff A.S."/>
            <person name="Formighieri E.F."/>
            <person name="Midorikawa G.E.O."/>
            <person name="Tamietti M.S."/>
            <person name="Ramos E.Z."/>
            <person name="Silva A.S."/>
            <person name="Bon E.P.S."/>
            <person name="Mendes T.D."/>
            <person name="Damaso M.C.T."/>
            <person name="Favaro L.C.L."/>
        </authorList>
    </citation>
    <scope>NUCLEOTIDE SEQUENCE [LARGE SCALE GENOMIC DNA]</scope>
    <source>
        <strain evidence="2 3">CFAM-422</strain>
    </source>
</reference>